<evidence type="ECO:0000313" key="3">
    <source>
        <dbReference type="Proteomes" id="UP000536534"/>
    </source>
</evidence>
<feature type="signal peptide" evidence="1">
    <location>
        <begin position="1"/>
        <end position="26"/>
    </location>
</feature>
<comment type="caution">
    <text evidence="2">The sequence shown here is derived from an EMBL/GenBank/DDBJ whole genome shotgun (WGS) entry which is preliminary data.</text>
</comment>
<reference evidence="2 3" key="1">
    <citation type="journal article" date="2020" name="Biotechnol. Biofuels">
        <title>New insights from the biogas microbiome by comprehensive genome-resolved metagenomics of nearly 1600 species originating from multiple anaerobic digesters.</title>
        <authorList>
            <person name="Campanaro S."/>
            <person name="Treu L."/>
            <person name="Rodriguez-R L.M."/>
            <person name="Kovalovszki A."/>
            <person name="Ziels R.M."/>
            <person name="Maus I."/>
            <person name="Zhu X."/>
            <person name="Kougias P.G."/>
            <person name="Basile A."/>
            <person name="Luo G."/>
            <person name="Schluter A."/>
            <person name="Konstantinidis K.T."/>
            <person name="Angelidaki I."/>
        </authorList>
    </citation>
    <scope>NUCLEOTIDE SEQUENCE [LARGE SCALE GENOMIC DNA]</scope>
    <source>
        <strain evidence="2">AS06rmzACSIP_256</strain>
    </source>
</reference>
<dbReference type="EMBL" id="JAAYYV010000074">
    <property type="protein sequence ID" value="NLF53340.1"/>
    <property type="molecule type" value="Genomic_DNA"/>
</dbReference>
<dbReference type="AlphaFoldDB" id="A0A7X7LU27"/>
<sequence length="213" mass="21601">MQPRDLASPLLAAAACAAVLAGCASAEMSSEWKDGSFGTGFGTGTGMVVVCQPGNDALRRVCEDGWVRRLAAERITTLRSYSLPGFPPDAELTPERIAVAARDSGARAVVTMRLAPSGATVVRPGPQFGFGIGGGSGGYHDGFSFGGIGISFPLGGASVTHGMDSSTTLLDVARGSVVWAGSARARADDDLDAQVAALTGITLEAMKAAGVIR</sequence>
<proteinExistence type="predicted"/>
<protein>
    <recommendedName>
        <fullName evidence="4">DUF4136 domain-containing protein</fullName>
    </recommendedName>
</protein>
<evidence type="ECO:0000256" key="1">
    <source>
        <dbReference type="SAM" id="SignalP"/>
    </source>
</evidence>
<dbReference type="PROSITE" id="PS51257">
    <property type="entry name" value="PROKAR_LIPOPROTEIN"/>
    <property type="match status" value="1"/>
</dbReference>
<evidence type="ECO:0000313" key="2">
    <source>
        <dbReference type="EMBL" id="NLF53340.1"/>
    </source>
</evidence>
<feature type="chain" id="PRO_5030914094" description="DUF4136 domain-containing protein" evidence="1">
    <location>
        <begin position="27"/>
        <end position="213"/>
    </location>
</feature>
<keyword evidence="1" id="KW-0732">Signal</keyword>
<name>A0A7X7LU27_9RHOO</name>
<dbReference type="Proteomes" id="UP000536534">
    <property type="component" value="Unassembled WGS sequence"/>
</dbReference>
<evidence type="ECO:0008006" key="4">
    <source>
        <dbReference type="Google" id="ProtNLM"/>
    </source>
</evidence>
<accession>A0A7X7LU27</accession>
<gene>
    <name evidence="2" type="ORF">GX576_02825</name>
</gene>
<organism evidence="2 3">
    <name type="scientific">Thauera phenolivorans</name>
    <dbReference type="NCBI Taxonomy" id="1792543"/>
    <lineage>
        <taxon>Bacteria</taxon>
        <taxon>Pseudomonadati</taxon>
        <taxon>Pseudomonadota</taxon>
        <taxon>Betaproteobacteria</taxon>
        <taxon>Rhodocyclales</taxon>
        <taxon>Zoogloeaceae</taxon>
        <taxon>Thauera</taxon>
    </lineage>
</organism>